<proteinExistence type="inferred from homology"/>
<comment type="caution">
    <text evidence="5">The sequence shown here is derived from an EMBL/GenBank/DDBJ whole genome shotgun (WGS) entry which is preliminary data.</text>
</comment>
<dbReference type="InterPro" id="IPR011050">
    <property type="entry name" value="Pectin_lyase_fold/virulence"/>
</dbReference>
<organism evidence="5 6">
    <name type="scientific">Plebeiibacterium sediminum</name>
    <dbReference type="NCBI Taxonomy" id="2992112"/>
    <lineage>
        <taxon>Bacteria</taxon>
        <taxon>Pseudomonadati</taxon>
        <taxon>Bacteroidota</taxon>
        <taxon>Bacteroidia</taxon>
        <taxon>Marinilabiliales</taxon>
        <taxon>Marinilabiliaceae</taxon>
        <taxon>Plebeiibacterium</taxon>
    </lineage>
</organism>
<evidence type="ECO:0000256" key="4">
    <source>
        <dbReference type="RuleBase" id="RU361169"/>
    </source>
</evidence>
<keyword evidence="2 4" id="KW-0378">Hydrolase</keyword>
<dbReference type="PANTHER" id="PTHR31339">
    <property type="entry name" value="PECTIN LYASE-RELATED"/>
    <property type="match status" value="1"/>
</dbReference>
<keyword evidence="6" id="KW-1185">Reference proteome</keyword>
<gene>
    <name evidence="5" type="ORF">OM075_00290</name>
</gene>
<dbReference type="PROSITE" id="PS51257">
    <property type="entry name" value="PROKAR_LIPOPROTEIN"/>
    <property type="match status" value="1"/>
</dbReference>
<protein>
    <submittedName>
        <fullName evidence="5">Glycoside hydrolase family 28 protein</fullName>
    </submittedName>
</protein>
<dbReference type="GO" id="GO:0004650">
    <property type="term" value="F:polygalacturonase activity"/>
    <property type="evidence" value="ECO:0007669"/>
    <property type="project" value="InterPro"/>
</dbReference>
<dbReference type="PANTHER" id="PTHR31339:SF0">
    <property type="entry name" value="PECTIN LYASE-LIKE SUPERFAMILY PROTEIN"/>
    <property type="match status" value="1"/>
</dbReference>
<dbReference type="SUPFAM" id="SSF51126">
    <property type="entry name" value="Pectin lyase-like"/>
    <property type="match status" value="1"/>
</dbReference>
<name>A0AAE3SDI1_9BACT</name>
<dbReference type="Pfam" id="PF00295">
    <property type="entry name" value="Glyco_hydro_28"/>
    <property type="match status" value="1"/>
</dbReference>
<dbReference type="InterPro" id="IPR006626">
    <property type="entry name" value="PbH1"/>
</dbReference>
<dbReference type="SMART" id="SM00710">
    <property type="entry name" value="PbH1"/>
    <property type="match status" value="7"/>
</dbReference>
<dbReference type="InterPro" id="IPR051801">
    <property type="entry name" value="GH28_Enzymes"/>
</dbReference>
<evidence type="ECO:0000313" key="6">
    <source>
        <dbReference type="Proteomes" id="UP001209229"/>
    </source>
</evidence>
<dbReference type="RefSeq" id="WP_301188448.1">
    <property type="nucleotide sequence ID" value="NZ_JAPDPJ010000001.1"/>
</dbReference>
<dbReference type="AlphaFoldDB" id="A0AAE3SDI1"/>
<evidence type="ECO:0000256" key="3">
    <source>
        <dbReference type="ARBA" id="ARBA00023295"/>
    </source>
</evidence>
<dbReference type="GO" id="GO:0005975">
    <property type="term" value="P:carbohydrate metabolic process"/>
    <property type="evidence" value="ECO:0007669"/>
    <property type="project" value="InterPro"/>
</dbReference>
<keyword evidence="3 4" id="KW-0326">Glycosidase</keyword>
<dbReference type="InterPro" id="IPR012334">
    <property type="entry name" value="Pectin_lyas_fold"/>
</dbReference>
<dbReference type="Gene3D" id="2.160.20.10">
    <property type="entry name" value="Single-stranded right-handed beta-helix, Pectin lyase-like"/>
    <property type="match status" value="1"/>
</dbReference>
<comment type="similarity">
    <text evidence="1 4">Belongs to the glycosyl hydrolase 28 family.</text>
</comment>
<dbReference type="Proteomes" id="UP001209229">
    <property type="component" value="Unassembled WGS sequence"/>
</dbReference>
<evidence type="ECO:0000256" key="1">
    <source>
        <dbReference type="ARBA" id="ARBA00008834"/>
    </source>
</evidence>
<evidence type="ECO:0000256" key="2">
    <source>
        <dbReference type="ARBA" id="ARBA00022801"/>
    </source>
</evidence>
<accession>A0AAE3SDI1</accession>
<reference evidence="5" key="1">
    <citation type="submission" date="2022-10" db="EMBL/GenBank/DDBJ databases">
        <authorList>
            <person name="Yu W.X."/>
        </authorList>
    </citation>
    <scope>NUCLEOTIDE SEQUENCE</scope>
    <source>
        <strain evidence="5">AAT</strain>
    </source>
</reference>
<sequence>MKNLRTVLLSLTVLWLASCQVKTNTEKVFNIVDFGAVADGVTDNAAAIKKTIDACTAAGGGKVLVPGEGVFLTGPFDLASKMELRVEGGATLLANPDTAVYTESAFRENPGEGTIWIGGKDLHDVAITGLGVIDGNGFEFMGKELEDSYELLPFNVKDPRPHVLTLVNVHNLRIENVTFRHSAYWTVHLIGCNDGVITGVTIDNSLKIRNSDGIDLDHSKNIRISDCHIQSGDDSICLKNRREFEEYGNCENIVVTNCLMSSRSCALKIGSENMDTIQNVTVSNCTILASNRGIGIQNRDEGVVQNVLFTNIIVESKFFSDVWWGKSEPIYVTAYRRANINHKDASWRFPKGAKEGRVGQVNDIIFRNIQCRSENGVYVSAESKDKINNILFDGVSVVLNRVTDYEGGVYDRRPCEGVGLVEAKTSAFYIDNATNVQVRDCDIRLGSKAPLNMGELIHRTN</sequence>
<dbReference type="InterPro" id="IPR000743">
    <property type="entry name" value="Glyco_hydro_28"/>
</dbReference>
<dbReference type="EMBL" id="JAPDPJ010000001">
    <property type="protein sequence ID" value="MCW3784877.1"/>
    <property type="molecule type" value="Genomic_DNA"/>
</dbReference>
<evidence type="ECO:0000313" key="5">
    <source>
        <dbReference type="EMBL" id="MCW3784877.1"/>
    </source>
</evidence>